<evidence type="ECO:0000256" key="4">
    <source>
        <dbReference type="SAM" id="MobiDB-lite"/>
    </source>
</evidence>
<dbReference type="SUPFAM" id="SSF50249">
    <property type="entry name" value="Nucleic acid-binding proteins"/>
    <property type="match status" value="1"/>
</dbReference>
<name>A0ABQ8UTP2_9EUKA</name>
<dbReference type="SMART" id="SM00316">
    <property type="entry name" value="S1"/>
    <property type="match status" value="1"/>
</dbReference>
<dbReference type="EMBL" id="JAPMOS010000006">
    <property type="protein sequence ID" value="KAJ4461781.1"/>
    <property type="molecule type" value="Genomic_DNA"/>
</dbReference>
<dbReference type="SUPFAM" id="SSF110993">
    <property type="entry name" value="eIF-2-alpha, C-terminal domain"/>
    <property type="match status" value="1"/>
</dbReference>
<evidence type="ECO:0000256" key="2">
    <source>
        <dbReference type="ARBA" id="ARBA00022540"/>
    </source>
</evidence>
<evidence type="ECO:0000259" key="5">
    <source>
        <dbReference type="PROSITE" id="PS50126"/>
    </source>
</evidence>
<feature type="domain" description="S1 motif" evidence="5">
    <location>
        <begin position="18"/>
        <end position="89"/>
    </location>
</feature>
<dbReference type="InterPro" id="IPR024054">
    <property type="entry name" value="TIF2_asu_middle_sf"/>
</dbReference>
<dbReference type="SUPFAM" id="SSF116742">
    <property type="entry name" value="eIF2alpha middle domain-like"/>
    <property type="match status" value="1"/>
</dbReference>
<sequence length="348" mass="39229">MQRQTTQRFYEQQFPDKDEPVMVYVSSIHEMGVYVQLLEYGHIEGMIVTSELSKRRIRSMSQIIRVGRQEVVVVLRVDKEKGYIDLSKRKVTPDDILRCEERFNKSKTVHTILQNVAETQHKDLEQLYRTIAWPLYKKYGHAYDAFKQAIADQDRVFAGIEIEPPVFEYLMQMIRRRLTPTPVRIRADIEVTCFSYEGIEAIKNALLAAESVSNEEVKIEAKVIAAPLYGLFSTVLAKERGIAAINAAVELARSSIEAARGSLVVKKTPYVVSEREEDKAKEQPEEEQEEDSDSDESGEEEEEPEAAAAGLEPSGEGSWSGDRSRSGEASTAAAPAPEAKEGKEEDDH</sequence>
<dbReference type="PROSITE" id="PS50126">
    <property type="entry name" value="S1"/>
    <property type="match status" value="1"/>
</dbReference>
<feature type="compositionally biased region" description="Basic and acidic residues" evidence="4">
    <location>
        <begin position="338"/>
        <end position="348"/>
    </location>
</feature>
<organism evidence="6 7">
    <name type="scientific">Paratrimastix pyriformis</name>
    <dbReference type="NCBI Taxonomy" id="342808"/>
    <lineage>
        <taxon>Eukaryota</taxon>
        <taxon>Metamonada</taxon>
        <taxon>Preaxostyla</taxon>
        <taxon>Paratrimastigidae</taxon>
        <taxon>Paratrimastix</taxon>
    </lineage>
</organism>
<evidence type="ECO:0000256" key="1">
    <source>
        <dbReference type="ARBA" id="ARBA00007223"/>
    </source>
</evidence>
<comment type="similarity">
    <text evidence="1">Belongs to the eIF-2-alpha family.</text>
</comment>
<dbReference type="GO" id="GO:0003743">
    <property type="term" value="F:translation initiation factor activity"/>
    <property type="evidence" value="ECO:0007669"/>
    <property type="project" value="UniProtKB-KW"/>
</dbReference>
<feature type="region of interest" description="Disordered" evidence="4">
    <location>
        <begin position="271"/>
        <end position="348"/>
    </location>
</feature>
<dbReference type="Gene3D" id="3.30.70.1130">
    <property type="entry name" value="EIF_2_alpha"/>
    <property type="match status" value="1"/>
</dbReference>
<dbReference type="Proteomes" id="UP001141327">
    <property type="component" value="Unassembled WGS sequence"/>
</dbReference>
<dbReference type="PANTHER" id="PTHR10602">
    <property type="entry name" value="EUKARYOTIC TRANSLATION INITIATION FACTOR 2 SUBUNIT 1"/>
    <property type="match status" value="1"/>
</dbReference>
<dbReference type="Pfam" id="PF07541">
    <property type="entry name" value="EIF_2_alpha"/>
    <property type="match status" value="1"/>
</dbReference>
<dbReference type="Gene3D" id="2.40.50.140">
    <property type="entry name" value="Nucleic acid-binding proteins"/>
    <property type="match status" value="1"/>
</dbReference>
<comment type="caution">
    <text evidence="6">The sequence shown here is derived from an EMBL/GenBank/DDBJ whole genome shotgun (WGS) entry which is preliminary data.</text>
</comment>
<dbReference type="InterPro" id="IPR044126">
    <property type="entry name" value="S1_IF2_alpha"/>
</dbReference>
<keyword evidence="2 6" id="KW-0396">Initiation factor</keyword>
<evidence type="ECO:0000256" key="3">
    <source>
        <dbReference type="ARBA" id="ARBA00022917"/>
    </source>
</evidence>
<gene>
    <name evidence="6" type="ORF">PAPYR_1925</name>
</gene>
<dbReference type="InterPro" id="IPR011488">
    <property type="entry name" value="TIF_2_asu"/>
</dbReference>
<dbReference type="PANTHER" id="PTHR10602:SF0">
    <property type="entry name" value="EUKARYOTIC TRANSLATION INITIATION FACTOR 2 SUBUNIT 1"/>
    <property type="match status" value="1"/>
</dbReference>
<feature type="compositionally biased region" description="Low complexity" evidence="4">
    <location>
        <begin position="327"/>
        <end position="337"/>
    </location>
</feature>
<dbReference type="InterPro" id="IPR012340">
    <property type="entry name" value="NA-bd_OB-fold"/>
</dbReference>
<feature type="compositionally biased region" description="Basic and acidic residues" evidence="4">
    <location>
        <begin position="273"/>
        <end position="283"/>
    </location>
</feature>
<accession>A0ABQ8UTP2</accession>
<evidence type="ECO:0000313" key="6">
    <source>
        <dbReference type="EMBL" id="KAJ4461781.1"/>
    </source>
</evidence>
<dbReference type="Gene3D" id="1.10.150.190">
    <property type="entry name" value="Translation initiation factor 2, subunit 1, domain 2"/>
    <property type="match status" value="1"/>
</dbReference>
<dbReference type="InterPro" id="IPR003029">
    <property type="entry name" value="S1_domain"/>
</dbReference>
<evidence type="ECO:0000313" key="7">
    <source>
        <dbReference type="Proteomes" id="UP001141327"/>
    </source>
</evidence>
<reference evidence="6" key="1">
    <citation type="journal article" date="2022" name="bioRxiv">
        <title>Genomics of Preaxostyla Flagellates Illuminates Evolutionary Transitions and the Path Towards Mitochondrial Loss.</title>
        <authorList>
            <person name="Novak L.V.F."/>
            <person name="Treitli S.C."/>
            <person name="Pyrih J."/>
            <person name="Halakuc P."/>
            <person name="Pipaliya S.V."/>
            <person name="Vacek V."/>
            <person name="Brzon O."/>
            <person name="Soukal P."/>
            <person name="Eme L."/>
            <person name="Dacks J.B."/>
            <person name="Karnkowska A."/>
            <person name="Elias M."/>
            <person name="Hampl V."/>
        </authorList>
    </citation>
    <scope>NUCLEOTIDE SEQUENCE</scope>
    <source>
        <strain evidence="6">RCP-MX</strain>
    </source>
</reference>
<keyword evidence="7" id="KW-1185">Reference proteome</keyword>
<proteinExistence type="inferred from homology"/>
<dbReference type="Pfam" id="PF00575">
    <property type="entry name" value="S1"/>
    <property type="match status" value="1"/>
</dbReference>
<dbReference type="InterPro" id="IPR024055">
    <property type="entry name" value="TIF2_asu_C"/>
</dbReference>
<feature type="compositionally biased region" description="Acidic residues" evidence="4">
    <location>
        <begin position="284"/>
        <end position="305"/>
    </location>
</feature>
<keyword evidence="3" id="KW-0648">Protein biosynthesis</keyword>
<dbReference type="CDD" id="cd04452">
    <property type="entry name" value="S1_IF2_alpha"/>
    <property type="match status" value="1"/>
</dbReference>
<protein>
    <submittedName>
        <fullName evidence="6">Eukaryotic translation initiation factor 2 subunit alpha</fullName>
    </submittedName>
</protein>
<feature type="compositionally biased region" description="Low complexity" evidence="4">
    <location>
        <begin position="306"/>
        <end position="317"/>
    </location>
</feature>